<organism evidence="1 2">
    <name type="scientific">Nicotiana tabacum</name>
    <name type="common">Common tobacco</name>
    <dbReference type="NCBI Taxonomy" id="4097"/>
    <lineage>
        <taxon>Eukaryota</taxon>
        <taxon>Viridiplantae</taxon>
        <taxon>Streptophyta</taxon>
        <taxon>Embryophyta</taxon>
        <taxon>Tracheophyta</taxon>
        <taxon>Spermatophyta</taxon>
        <taxon>Magnoliopsida</taxon>
        <taxon>eudicotyledons</taxon>
        <taxon>Gunneridae</taxon>
        <taxon>Pentapetalae</taxon>
        <taxon>asterids</taxon>
        <taxon>lamiids</taxon>
        <taxon>Solanales</taxon>
        <taxon>Solanaceae</taxon>
        <taxon>Nicotianoideae</taxon>
        <taxon>Nicotianeae</taxon>
        <taxon>Nicotiana</taxon>
    </lineage>
</organism>
<name>A0AC58RZ28_TOBAC</name>
<evidence type="ECO:0000313" key="2">
    <source>
        <dbReference type="RefSeq" id="XP_075077948.1"/>
    </source>
</evidence>
<gene>
    <name evidence="2" type="primary">LOC107827282</name>
</gene>
<sequence>MTMINPSQNLSKQNHQSSVYGYYESFSRMSQLAEEGYEYYSQRAGDCLLGSDLALIEPMAEDESRTGSINETGSTSKDNNDINNIQEKAKDKEEDEGWLQLSIGTATNNEKNKPERGPVELDLLQLSSSELQGKSIFQHHNIPEFRAPPPPKQQLVMTTSTSLFLQNPGITSSSTMFPQHHQEINWGFRPMQIQQNIDPNFMPLLSAAGSYFSPRPFPVLHAGIGVPGPSTNIDFRVIDPPKRPHSGLWFSLQASLNQAKEPLLPQISKSYLRIKDGRMTIRLVLKYLVNKLQLENESEIEITCRGQQLQPFLTLQHVRDHIWSTTDAADNTTPSNHVMVLHYGRRIAP</sequence>
<proteinExistence type="predicted"/>
<protein>
    <submittedName>
        <fullName evidence="2">Uncharacterized protein LOC107827282</fullName>
    </submittedName>
</protein>
<dbReference type="RefSeq" id="XP_075077948.1">
    <property type="nucleotide sequence ID" value="XM_075221847.1"/>
</dbReference>
<dbReference type="Proteomes" id="UP000790787">
    <property type="component" value="Chromosome 9"/>
</dbReference>
<reference evidence="1" key="1">
    <citation type="journal article" date="2014" name="Nat. Commun.">
        <title>The tobacco genome sequence and its comparison with those of tomato and potato.</title>
        <authorList>
            <person name="Sierro N."/>
            <person name="Battey J.N."/>
            <person name="Ouadi S."/>
            <person name="Bakaher N."/>
            <person name="Bovet L."/>
            <person name="Willig A."/>
            <person name="Goepfert S."/>
            <person name="Peitsch M.C."/>
            <person name="Ivanov N.V."/>
        </authorList>
    </citation>
    <scope>NUCLEOTIDE SEQUENCE [LARGE SCALE GENOMIC DNA]</scope>
</reference>
<reference evidence="2" key="2">
    <citation type="submission" date="2025-08" db="UniProtKB">
        <authorList>
            <consortium name="RefSeq"/>
        </authorList>
    </citation>
    <scope>IDENTIFICATION</scope>
    <source>
        <tissue evidence="2">Leaf</tissue>
    </source>
</reference>
<keyword evidence="1" id="KW-1185">Reference proteome</keyword>
<evidence type="ECO:0000313" key="1">
    <source>
        <dbReference type="Proteomes" id="UP000790787"/>
    </source>
</evidence>
<accession>A0AC58RZ28</accession>